<accession>A0A7W9NHU0</accession>
<comment type="caution">
    <text evidence="2">The sequence shown here is derived from an EMBL/GenBank/DDBJ whole genome shotgun (WGS) entry which is preliminary data.</text>
</comment>
<dbReference type="InterPro" id="IPR053853">
    <property type="entry name" value="FitA-like_RHH"/>
</dbReference>
<protein>
    <submittedName>
        <fullName evidence="2">Plasmid stability protein</fullName>
    </submittedName>
</protein>
<dbReference type="GO" id="GO:0006355">
    <property type="term" value="P:regulation of DNA-templated transcription"/>
    <property type="evidence" value="ECO:0007669"/>
    <property type="project" value="InterPro"/>
</dbReference>
<sequence length="76" mass="8495">MATIQIRDLPDDTYRTIRLRAESAGQSIQAYMRDQVIAMAAKKTKQEVIAIIEAGLAESGGADPDKILAYRDEERR</sequence>
<dbReference type="SUPFAM" id="SSF47598">
    <property type="entry name" value="Ribbon-helix-helix"/>
    <property type="match status" value="1"/>
</dbReference>
<feature type="domain" description="Antitoxin FitA-like ribbon-helix-helix" evidence="1">
    <location>
        <begin position="2"/>
        <end position="34"/>
    </location>
</feature>
<gene>
    <name evidence="2" type="ORF">BJ998_005083</name>
</gene>
<dbReference type="Proteomes" id="UP000585638">
    <property type="component" value="Unassembled WGS sequence"/>
</dbReference>
<evidence type="ECO:0000259" key="1">
    <source>
        <dbReference type="Pfam" id="PF22513"/>
    </source>
</evidence>
<dbReference type="RefSeq" id="WP_184865480.1">
    <property type="nucleotide sequence ID" value="NZ_BAAAWY010000014.1"/>
</dbReference>
<evidence type="ECO:0000313" key="3">
    <source>
        <dbReference type="Proteomes" id="UP000585638"/>
    </source>
</evidence>
<keyword evidence="3" id="KW-1185">Reference proteome</keyword>
<dbReference type="InterPro" id="IPR010985">
    <property type="entry name" value="Ribbon_hlx_hlx"/>
</dbReference>
<reference evidence="2 3" key="1">
    <citation type="submission" date="2020-08" db="EMBL/GenBank/DDBJ databases">
        <title>Sequencing the genomes of 1000 actinobacteria strains.</title>
        <authorList>
            <person name="Klenk H.-P."/>
        </authorList>
    </citation>
    <scope>NUCLEOTIDE SEQUENCE [LARGE SCALE GENOMIC DNA]</scope>
    <source>
        <strain evidence="2 3">DSM 43851</strain>
    </source>
</reference>
<evidence type="ECO:0000313" key="2">
    <source>
        <dbReference type="EMBL" id="MBB5893887.1"/>
    </source>
</evidence>
<dbReference type="Pfam" id="PF22513">
    <property type="entry name" value="FitA-like_RHH"/>
    <property type="match status" value="1"/>
</dbReference>
<proteinExistence type="predicted"/>
<organism evidence="2 3">
    <name type="scientific">Kutzneria kofuensis</name>
    <dbReference type="NCBI Taxonomy" id="103725"/>
    <lineage>
        <taxon>Bacteria</taxon>
        <taxon>Bacillati</taxon>
        <taxon>Actinomycetota</taxon>
        <taxon>Actinomycetes</taxon>
        <taxon>Pseudonocardiales</taxon>
        <taxon>Pseudonocardiaceae</taxon>
        <taxon>Kutzneria</taxon>
    </lineage>
</organism>
<name>A0A7W9NHU0_9PSEU</name>
<dbReference type="EMBL" id="JACHIR010000001">
    <property type="protein sequence ID" value="MBB5893887.1"/>
    <property type="molecule type" value="Genomic_DNA"/>
</dbReference>
<dbReference type="AlphaFoldDB" id="A0A7W9NHU0"/>